<dbReference type="InterPro" id="IPR001753">
    <property type="entry name" value="Enoyl-CoA_hydra/iso"/>
</dbReference>
<dbReference type="CDD" id="cd06558">
    <property type="entry name" value="crotonase-like"/>
    <property type="match status" value="1"/>
</dbReference>
<dbReference type="NCBIfam" id="NF006013">
    <property type="entry name" value="PRK08150.1"/>
    <property type="match status" value="1"/>
</dbReference>
<dbReference type="EMBL" id="CP078073">
    <property type="protein sequence ID" value="QXL87379.1"/>
    <property type="molecule type" value="Genomic_DNA"/>
</dbReference>
<organism evidence="3">
    <name type="scientific">Gymnodinialimonas phycosphaerae</name>
    <dbReference type="NCBI Taxonomy" id="2841589"/>
    <lineage>
        <taxon>Bacteria</taxon>
        <taxon>Pseudomonadati</taxon>
        <taxon>Pseudomonadota</taxon>
        <taxon>Alphaproteobacteria</taxon>
        <taxon>Rhodobacterales</taxon>
        <taxon>Paracoccaceae</taxon>
        <taxon>Gymnodinialimonas</taxon>
    </lineage>
</organism>
<dbReference type="PANTHER" id="PTHR11941:SF54">
    <property type="entry name" value="ENOYL-COA HYDRATASE, MITOCHONDRIAL"/>
    <property type="match status" value="1"/>
</dbReference>
<dbReference type="GO" id="GO:0016829">
    <property type="term" value="F:lyase activity"/>
    <property type="evidence" value="ECO:0007669"/>
    <property type="project" value="UniProtKB-KW"/>
</dbReference>
<dbReference type="AlphaFoldDB" id="A0A975TVA9"/>
<dbReference type="Gene3D" id="3.90.226.10">
    <property type="entry name" value="2-enoyl-CoA Hydratase, Chain A, domain 1"/>
    <property type="match status" value="1"/>
</dbReference>
<evidence type="ECO:0000313" key="4">
    <source>
        <dbReference type="Proteomes" id="UP000693972"/>
    </source>
</evidence>
<dbReference type="Pfam" id="PF00378">
    <property type="entry name" value="ECH_1"/>
    <property type="match status" value="1"/>
</dbReference>
<sequence length="250" mass="26471">MSLDIAIDGRVATLTLNRPDKRNAMNDALIAELSGFCDAPPEGVRVIILTGAGGHFCAGLDLAEQVERDPAEGMAHSRGWHRALERVQFGGLPIVTAMGGAVIGGGLEVASSCHVRVAGPDVKFQLPEGKRGFFVGGGATVRVGKIIGPDRLTEMMLTGRSYGAEEGLTLGLCHYVAEDPLAKARELAEQIASNARMSNYFAIHGVARINAMAPEEGFFTEALCTAMAQTSPDAKEGFRAFLEKRAPDFG</sequence>
<dbReference type="GO" id="GO:0006635">
    <property type="term" value="P:fatty acid beta-oxidation"/>
    <property type="evidence" value="ECO:0007669"/>
    <property type="project" value="TreeGrafter"/>
</dbReference>
<protein>
    <submittedName>
        <fullName evidence="3">Crotonase/enoyl-CoA hydratase family protein</fullName>
    </submittedName>
</protein>
<name>A0A975TVA9_9RHOB</name>
<dbReference type="InterPro" id="IPR014748">
    <property type="entry name" value="Enoyl-CoA_hydra_C"/>
</dbReference>
<gene>
    <name evidence="3" type="ORF">KUL25_18460</name>
</gene>
<dbReference type="Proteomes" id="UP000693972">
    <property type="component" value="Unassembled WGS sequence"/>
</dbReference>
<proteinExistence type="inferred from homology"/>
<evidence type="ECO:0000256" key="2">
    <source>
        <dbReference type="ARBA" id="ARBA00023239"/>
    </source>
</evidence>
<dbReference type="InterPro" id="IPR029045">
    <property type="entry name" value="ClpP/crotonase-like_dom_sf"/>
</dbReference>
<keyword evidence="4" id="KW-1185">Reference proteome</keyword>
<dbReference type="SUPFAM" id="SSF52096">
    <property type="entry name" value="ClpP/crotonase"/>
    <property type="match status" value="1"/>
</dbReference>
<dbReference type="RefSeq" id="WP_257894255.1">
    <property type="nucleotide sequence ID" value="NZ_JAIMBW010000001.1"/>
</dbReference>
<dbReference type="EMBL" id="JAIMBW010000001">
    <property type="protein sequence ID" value="MBY4894744.1"/>
    <property type="molecule type" value="Genomic_DNA"/>
</dbReference>
<accession>A0A975TVA9</accession>
<evidence type="ECO:0000256" key="1">
    <source>
        <dbReference type="ARBA" id="ARBA00005254"/>
    </source>
</evidence>
<evidence type="ECO:0000313" key="3">
    <source>
        <dbReference type="EMBL" id="QXL87379.1"/>
    </source>
</evidence>
<reference evidence="3 4" key="1">
    <citation type="submission" date="2021-07" db="EMBL/GenBank/DDBJ databases">
        <title>Karlodiniumbacter phycospheric gen. nov., sp. nov., a phycosphere bacterium isolated from karlodinium veneficum.</title>
        <authorList>
            <person name="Peng Y."/>
            <person name="Jiang L."/>
            <person name="Lee J."/>
        </authorList>
    </citation>
    <scope>NUCLEOTIDE SEQUENCE</scope>
    <source>
        <strain evidence="3 4">N5</strain>
    </source>
</reference>
<comment type="similarity">
    <text evidence="1">Belongs to the enoyl-CoA hydratase/isomerase family.</text>
</comment>
<keyword evidence="2" id="KW-0456">Lyase</keyword>
<dbReference type="PANTHER" id="PTHR11941">
    <property type="entry name" value="ENOYL-COA HYDRATASE-RELATED"/>
    <property type="match status" value="1"/>
</dbReference>
<dbReference type="Gene3D" id="1.10.12.10">
    <property type="entry name" value="Lyase 2-enoyl-coa Hydratase, Chain A, domain 2"/>
    <property type="match status" value="1"/>
</dbReference>